<sequence length="263" mass="30022">MYVKHITNNYPSAVVVFDGYSGKPGTKIQKQARSCPDFVFGEQTMVTTPLEEFLINRNNKAQLIAMLKLRLVEAGVRVLFKPKIMQVYHCTRHRDIRESYHTCRYQYGSPSYANYRNRPSVNVKMLRPSTNKTSAKLYDIAAVQKYIGDMLSAVLFAHAVTRCDKTSAISGKGKIKAYKFLQKNVSLRSEIVNIFNSPASHPEEVVNTCERFFELCILVEINLIILMICDYTCTIVQLLDRLSQPFLSSRSFLQLKQCSANTH</sequence>
<protein>
    <submittedName>
        <fullName evidence="1">Uncharacterized protein</fullName>
    </submittedName>
</protein>
<reference evidence="1 2" key="1">
    <citation type="submission" date="2023-02" db="EMBL/GenBank/DDBJ databases">
        <title>LHISI_Scaffold_Assembly.</title>
        <authorList>
            <person name="Stuart O.P."/>
            <person name="Cleave R."/>
            <person name="Magrath M.J.L."/>
            <person name="Mikheyev A.S."/>
        </authorList>
    </citation>
    <scope>NUCLEOTIDE SEQUENCE [LARGE SCALE GENOMIC DNA]</scope>
    <source>
        <strain evidence="1">Daus_M_001</strain>
        <tissue evidence="1">Leg muscle</tissue>
    </source>
</reference>
<organism evidence="1 2">
    <name type="scientific">Dryococelus australis</name>
    <dbReference type="NCBI Taxonomy" id="614101"/>
    <lineage>
        <taxon>Eukaryota</taxon>
        <taxon>Metazoa</taxon>
        <taxon>Ecdysozoa</taxon>
        <taxon>Arthropoda</taxon>
        <taxon>Hexapoda</taxon>
        <taxon>Insecta</taxon>
        <taxon>Pterygota</taxon>
        <taxon>Neoptera</taxon>
        <taxon>Polyneoptera</taxon>
        <taxon>Phasmatodea</taxon>
        <taxon>Verophasmatodea</taxon>
        <taxon>Anareolatae</taxon>
        <taxon>Phasmatidae</taxon>
        <taxon>Eurycanthinae</taxon>
        <taxon>Dryococelus</taxon>
    </lineage>
</organism>
<proteinExistence type="predicted"/>
<comment type="caution">
    <text evidence="1">The sequence shown here is derived from an EMBL/GenBank/DDBJ whole genome shotgun (WGS) entry which is preliminary data.</text>
</comment>
<evidence type="ECO:0000313" key="1">
    <source>
        <dbReference type="EMBL" id="KAJ8896286.1"/>
    </source>
</evidence>
<gene>
    <name evidence="1" type="ORF">PR048_001630</name>
</gene>
<accession>A0ABQ9IIY8</accession>
<evidence type="ECO:0000313" key="2">
    <source>
        <dbReference type="Proteomes" id="UP001159363"/>
    </source>
</evidence>
<name>A0ABQ9IIY8_9NEOP</name>
<dbReference type="EMBL" id="JARBHB010000001">
    <property type="protein sequence ID" value="KAJ8896286.1"/>
    <property type="molecule type" value="Genomic_DNA"/>
</dbReference>
<dbReference type="Proteomes" id="UP001159363">
    <property type="component" value="Chromosome 1"/>
</dbReference>
<keyword evidence="2" id="KW-1185">Reference proteome</keyword>